<evidence type="ECO:0000313" key="3">
    <source>
        <dbReference type="Proteomes" id="UP001500897"/>
    </source>
</evidence>
<protein>
    <submittedName>
        <fullName evidence="2">Helix-turn-helix transcriptional regulator</fullName>
    </submittedName>
</protein>
<gene>
    <name evidence="2" type="ORF">GCM10009759_42500</name>
</gene>
<dbReference type="Proteomes" id="UP001500897">
    <property type="component" value="Unassembled WGS sequence"/>
</dbReference>
<dbReference type="Pfam" id="PF13560">
    <property type="entry name" value="HTH_31"/>
    <property type="match status" value="1"/>
</dbReference>
<dbReference type="EMBL" id="BAAANS010000028">
    <property type="protein sequence ID" value="GAA2105435.1"/>
    <property type="molecule type" value="Genomic_DNA"/>
</dbReference>
<proteinExistence type="predicted"/>
<name>A0ABN2X5W7_9ACTN</name>
<keyword evidence="3" id="KW-1185">Reference proteome</keyword>
<evidence type="ECO:0000259" key="1">
    <source>
        <dbReference type="PROSITE" id="PS50943"/>
    </source>
</evidence>
<organism evidence="2 3">
    <name type="scientific">Kitasatospora saccharophila</name>
    <dbReference type="NCBI Taxonomy" id="407973"/>
    <lineage>
        <taxon>Bacteria</taxon>
        <taxon>Bacillati</taxon>
        <taxon>Actinomycetota</taxon>
        <taxon>Actinomycetes</taxon>
        <taxon>Kitasatosporales</taxon>
        <taxon>Streptomycetaceae</taxon>
        <taxon>Kitasatospora</taxon>
    </lineage>
</organism>
<reference evidence="2 3" key="1">
    <citation type="journal article" date="2019" name="Int. J. Syst. Evol. Microbiol.">
        <title>The Global Catalogue of Microorganisms (GCM) 10K type strain sequencing project: providing services to taxonomists for standard genome sequencing and annotation.</title>
        <authorList>
            <consortium name="The Broad Institute Genomics Platform"/>
            <consortium name="The Broad Institute Genome Sequencing Center for Infectious Disease"/>
            <person name="Wu L."/>
            <person name="Ma J."/>
        </authorList>
    </citation>
    <scope>NUCLEOTIDE SEQUENCE [LARGE SCALE GENOMIC DNA]</scope>
    <source>
        <strain evidence="2 3">JCM 14559</strain>
    </source>
</reference>
<dbReference type="PANTHER" id="PTHR35010">
    <property type="entry name" value="BLL4672 PROTEIN-RELATED"/>
    <property type="match status" value="1"/>
</dbReference>
<dbReference type="CDD" id="cd00093">
    <property type="entry name" value="HTH_XRE"/>
    <property type="match status" value="1"/>
</dbReference>
<dbReference type="Pfam" id="PF17765">
    <property type="entry name" value="MLTR_LBD"/>
    <property type="match status" value="1"/>
</dbReference>
<dbReference type="InterPro" id="IPR010982">
    <property type="entry name" value="Lambda_DNA-bd_dom_sf"/>
</dbReference>
<dbReference type="PANTHER" id="PTHR35010:SF4">
    <property type="entry name" value="BLL5781 PROTEIN"/>
    <property type="match status" value="1"/>
</dbReference>
<dbReference type="PROSITE" id="PS50943">
    <property type="entry name" value="HTH_CROC1"/>
    <property type="match status" value="1"/>
</dbReference>
<dbReference type="Gene3D" id="3.30.450.180">
    <property type="match status" value="1"/>
</dbReference>
<feature type="domain" description="HTH cro/C1-type" evidence="1">
    <location>
        <begin position="17"/>
        <end position="71"/>
    </location>
</feature>
<dbReference type="SUPFAM" id="SSF47413">
    <property type="entry name" value="lambda repressor-like DNA-binding domains"/>
    <property type="match status" value="1"/>
</dbReference>
<evidence type="ECO:0000313" key="2">
    <source>
        <dbReference type="EMBL" id="GAA2105435.1"/>
    </source>
</evidence>
<accession>A0ABN2X5W7</accession>
<sequence>MPAAGSPVPVSEVGALLREWRRRRGLTQLDLALLADTSTRHLSFVETGRARPGPALLARLADRLGVPARQRDALYLAAGHAPVPARPKPVPPHLVAGTVERLLAAHEPFPALAFDAEENVVSLNRPAALLARLLPEHLRRPPVNLMRASLHPDGLARHVVNLAEWREHLLGRLHRQMVHSGLPALRALHREVSGYPGPAAPAPDDGVLAVLHLRAFGTEVRLFSTVSTFGAGTDTDLCALSLETFHPADARTAEVFRAALPAALPAAGDPT</sequence>
<dbReference type="InterPro" id="IPR001387">
    <property type="entry name" value="Cro/C1-type_HTH"/>
</dbReference>
<dbReference type="SMART" id="SM00530">
    <property type="entry name" value="HTH_XRE"/>
    <property type="match status" value="1"/>
</dbReference>
<dbReference type="InterPro" id="IPR041413">
    <property type="entry name" value="MLTR_LBD"/>
</dbReference>
<dbReference type="Gene3D" id="1.10.260.40">
    <property type="entry name" value="lambda repressor-like DNA-binding domains"/>
    <property type="match status" value="1"/>
</dbReference>
<comment type="caution">
    <text evidence="2">The sequence shown here is derived from an EMBL/GenBank/DDBJ whole genome shotgun (WGS) entry which is preliminary data.</text>
</comment>